<name>A0A4Y9SHI4_9BURK</name>
<feature type="signal peptide" evidence="1">
    <location>
        <begin position="1"/>
        <end position="28"/>
    </location>
</feature>
<gene>
    <name evidence="2" type="ORF">E4L96_09315</name>
</gene>
<reference evidence="2 3" key="1">
    <citation type="submission" date="2019-03" db="EMBL/GenBank/DDBJ databases">
        <title>Draft Genome Sequence of Massilia arenosa sp. nov., a Novel Massilia Species Isolated from a Sandy-loam Maize Soil.</title>
        <authorList>
            <person name="Raths R."/>
            <person name="Peta V."/>
            <person name="Bucking H."/>
        </authorList>
    </citation>
    <scope>NUCLEOTIDE SEQUENCE [LARGE SCALE GENOMIC DNA]</scope>
    <source>
        <strain evidence="2 3">MC02</strain>
    </source>
</reference>
<dbReference type="RefSeq" id="WP_135206941.1">
    <property type="nucleotide sequence ID" value="NZ_SPVF01000123.1"/>
</dbReference>
<dbReference type="NCBIfam" id="TIGR03014">
    <property type="entry name" value="EpsL"/>
    <property type="match status" value="1"/>
</dbReference>
<keyword evidence="3" id="KW-1185">Reference proteome</keyword>
<organism evidence="2 3">
    <name type="scientific">Zemynaea arenosa</name>
    <dbReference type="NCBI Taxonomy" id="2561931"/>
    <lineage>
        <taxon>Bacteria</taxon>
        <taxon>Pseudomonadati</taxon>
        <taxon>Pseudomonadota</taxon>
        <taxon>Betaproteobacteria</taxon>
        <taxon>Burkholderiales</taxon>
        <taxon>Oxalobacteraceae</taxon>
        <taxon>Telluria group</taxon>
        <taxon>Zemynaea</taxon>
    </lineage>
</organism>
<proteinExistence type="predicted"/>
<sequence length="400" mass="44812">MHTTSFRAPRRLRAALLVLAALGLPAFAGDGDALHPFVGVGYTYDDNLLRLPDGVSFDGQRSDAMRSAIAGILFQHQYSLQDIYAHLKVNKVSFDHFKQLDYDGKDALARWKWAVGPHIEGTLEGEYQQTLAPYTDFHSNERNLRDEHRVFFEAMWRFHSAWRVRSAFTQDKFDYELPSQQFNNRTEKLAEAGIDYLARSGNYAGLVVRKFKGNFPNKRRVGNFVDDQDFSQDELKARVNWKGSGITQVDVLAGWARRKHALFTERDASGANGRVTVTYTPRGKTTLVASVFREFAPVESSLVSYSLNKGASLQAKYDAGAKTQLTASTSYQKRAYDVRVNLPGDFSDSLRNSSVGVTYNPTRHIQLNLSAYRQTRSGSNVLGLGSFKANGATFSANAQF</sequence>
<feature type="chain" id="PRO_5021487310" evidence="1">
    <location>
        <begin position="29"/>
        <end position="400"/>
    </location>
</feature>
<evidence type="ECO:0000313" key="2">
    <source>
        <dbReference type="EMBL" id="TFW21145.1"/>
    </source>
</evidence>
<dbReference type="Proteomes" id="UP000298438">
    <property type="component" value="Unassembled WGS sequence"/>
</dbReference>
<evidence type="ECO:0000256" key="1">
    <source>
        <dbReference type="SAM" id="SignalP"/>
    </source>
</evidence>
<dbReference type="OrthoDB" id="8576304at2"/>
<keyword evidence="1" id="KW-0732">Signal</keyword>
<dbReference type="EMBL" id="SPVF01000123">
    <property type="protein sequence ID" value="TFW21145.1"/>
    <property type="molecule type" value="Genomic_DNA"/>
</dbReference>
<dbReference type="InterPro" id="IPR017465">
    <property type="entry name" value="EpsL_proteobac"/>
</dbReference>
<comment type="caution">
    <text evidence="2">The sequence shown here is derived from an EMBL/GenBank/DDBJ whole genome shotgun (WGS) entry which is preliminary data.</text>
</comment>
<accession>A0A4Y9SHI4</accession>
<dbReference type="AlphaFoldDB" id="A0A4Y9SHI4"/>
<dbReference type="SUPFAM" id="SSF56935">
    <property type="entry name" value="Porins"/>
    <property type="match status" value="1"/>
</dbReference>
<protein>
    <submittedName>
        <fullName evidence="2">Exopolysaccharide biosynthesis protein EpsL</fullName>
    </submittedName>
</protein>
<evidence type="ECO:0000313" key="3">
    <source>
        <dbReference type="Proteomes" id="UP000298438"/>
    </source>
</evidence>